<evidence type="ECO:0000313" key="2">
    <source>
        <dbReference type="EMBL" id="KAK5965784.1"/>
    </source>
</evidence>
<dbReference type="EMBL" id="WIXE01017427">
    <property type="protein sequence ID" value="KAK5971751.1"/>
    <property type="molecule type" value="Genomic_DNA"/>
</dbReference>
<feature type="region of interest" description="Disordered" evidence="1">
    <location>
        <begin position="195"/>
        <end position="248"/>
    </location>
</feature>
<accession>A0AAN8EYX3</accession>
<evidence type="ECO:0000313" key="3">
    <source>
        <dbReference type="EMBL" id="KAK5971751.1"/>
    </source>
</evidence>
<evidence type="ECO:0000313" key="4">
    <source>
        <dbReference type="Proteomes" id="UP001331761"/>
    </source>
</evidence>
<gene>
    <name evidence="3" type="ORF">GCK32_012222</name>
    <name evidence="2" type="ORF">GCK32_015590</name>
</gene>
<dbReference type="Proteomes" id="UP001331761">
    <property type="component" value="Unassembled WGS sequence"/>
</dbReference>
<comment type="caution">
    <text evidence="2">The sequence shown here is derived from an EMBL/GenBank/DDBJ whole genome shotgun (WGS) entry which is preliminary data.</text>
</comment>
<evidence type="ECO:0000256" key="1">
    <source>
        <dbReference type="SAM" id="MobiDB-lite"/>
    </source>
</evidence>
<proteinExistence type="predicted"/>
<protein>
    <submittedName>
        <fullName evidence="2">Uncharacterized protein</fullName>
    </submittedName>
</protein>
<feature type="compositionally biased region" description="Basic and acidic residues" evidence="1">
    <location>
        <begin position="31"/>
        <end position="45"/>
    </location>
</feature>
<organism evidence="2 4">
    <name type="scientific">Trichostrongylus colubriformis</name>
    <name type="common">Black scour worm</name>
    <dbReference type="NCBI Taxonomy" id="6319"/>
    <lineage>
        <taxon>Eukaryota</taxon>
        <taxon>Metazoa</taxon>
        <taxon>Ecdysozoa</taxon>
        <taxon>Nematoda</taxon>
        <taxon>Chromadorea</taxon>
        <taxon>Rhabditida</taxon>
        <taxon>Rhabditina</taxon>
        <taxon>Rhabditomorpha</taxon>
        <taxon>Strongyloidea</taxon>
        <taxon>Trichostrongylidae</taxon>
        <taxon>Trichostrongylus</taxon>
    </lineage>
</organism>
<feature type="region of interest" description="Disordered" evidence="1">
    <location>
        <begin position="1"/>
        <end position="138"/>
    </location>
</feature>
<sequence length="248" mass="28829">MQSIRQEEGETKREEKGMIEANLFTKGVNSEIKKTLHKELEKSSHSGDVLELSQTQEGNPHALEERSQTHKESGLETELKTSEKKLLQNERDQISDRERQESMVREMGIKGRSAQRSRCSSSENVLASKMKSDDKLSSENVQKALHLVVRRQESIKRLHQKRLQERRKIVEKMVDEQIKAEEKKLLLIEQQEKLEQKKKVEHRKSESRKKPSQKHSTESVKGASTRKKKTSSKEDLLRVRLSKKGKKK</sequence>
<dbReference type="EMBL" id="WIXE01024240">
    <property type="protein sequence ID" value="KAK5965784.1"/>
    <property type="molecule type" value="Genomic_DNA"/>
</dbReference>
<dbReference type="AlphaFoldDB" id="A0AAN8EYX3"/>
<name>A0AAN8EYX3_TRICO</name>
<feature type="compositionally biased region" description="Basic residues" evidence="1">
    <location>
        <begin position="199"/>
        <end position="213"/>
    </location>
</feature>
<feature type="compositionally biased region" description="Basic and acidic residues" evidence="1">
    <location>
        <begin position="62"/>
        <end position="109"/>
    </location>
</feature>
<feature type="compositionally biased region" description="Polar residues" evidence="1">
    <location>
        <begin position="114"/>
        <end position="125"/>
    </location>
</feature>
<keyword evidence="4" id="KW-1185">Reference proteome</keyword>
<reference evidence="2 4" key="1">
    <citation type="submission" date="2019-10" db="EMBL/GenBank/DDBJ databases">
        <title>Assembly and Annotation for the nematode Trichostrongylus colubriformis.</title>
        <authorList>
            <person name="Martin J."/>
        </authorList>
    </citation>
    <scope>NUCLEOTIDE SEQUENCE [LARGE SCALE GENOMIC DNA]</scope>
    <source>
        <strain evidence="2">G859</strain>
        <tissue evidence="2">Whole worm</tissue>
    </source>
</reference>
<feature type="compositionally biased region" description="Basic and acidic residues" evidence="1">
    <location>
        <begin position="1"/>
        <end position="18"/>
    </location>
</feature>